<dbReference type="InterPro" id="IPR039418">
    <property type="entry name" value="LexA-like"/>
</dbReference>
<evidence type="ECO:0000256" key="10">
    <source>
        <dbReference type="ARBA" id="ARBA00023204"/>
    </source>
</evidence>
<evidence type="ECO:0000256" key="2">
    <source>
        <dbReference type="ARBA" id="ARBA00022491"/>
    </source>
</evidence>
<dbReference type="CDD" id="cd06529">
    <property type="entry name" value="S24_LexA-like"/>
    <property type="match status" value="1"/>
</dbReference>
<comment type="similarity">
    <text evidence="1 12 13">Belongs to the peptidase S24 family.</text>
</comment>
<dbReference type="HAMAP" id="MF_00015">
    <property type="entry name" value="LexA"/>
    <property type="match status" value="1"/>
</dbReference>
<dbReference type="Gene3D" id="2.10.109.10">
    <property type="entry name" value="Umud Fragment, subunit A"/>
    <property type="match status" value="1"/>
</dbReference>
<evidence type="ECO:0000259" key="15">
    <source>
        <dbReference type="Pfam" id="PF01726"/>
    </source>
</evidence>
<dbReference type="InterPro" id="IPR036388">
    <property type="entry name" value="WH-like_DNA-bd_sf"/>
</dbReference>
<dbReference type="GO" id="GO:0045892">
    <property type="term" value="P:negative regulation of DNA-templated transcription"/>
    <property type="evidence" value="ECO:0007669"/>
    <property type="project" value="UniProtKB-UniRule"/>
</dbReference>
<dbReference type="InterPro" id="IPR006200">
    <property type="entry name" value="LexA"/>
</dbReference>
<dbReference type="PANTHER" id="PTHR33516:SF2">
    <property type="entry name" value="LEXA REPRESSOR-RELATED"/>
    <property type="match status" value="1"/>
</dbReference>
<feature type="domain" description="Peptidase S24/S26A/S26B/S26C" evidence="14">
    <location>
        <begin position="116"/>
        <end position="230"/>
    </location>
</feature>
<dbReference type="Proteomes" id="UP000229839">
    <property type="component" value="Unassembled WGS sequence"/>
</dbReference>
<dbReference type="NCBIfam" id="TIGR00498">
    <property type="entry name" value="lexA"/>
    <property type="match status" value="1"/>
</dbReference>
<organism evidence="16 17">
    <name type="scientific">Bartonella tribocorum</name>
    <dbReference type="NCBI Taxonomy" id="85701"/>
    <lineage>
        <taxon>Bacteria</taxon>
        <taxon>Pseudomonadati</taxon>
        <taxon>Pseudomonadota</taxon>
        <taxon>Alphaproteobacteria</taxon>
        <taxon>Hyphomicrobiales</taxon>
        <taxon>Bartonellaceae</taxon>
        <taxon>Bartonella</taxon>
    </lineage>
</organism>
<protein>
    <recommendedName>
        <fullName evidence="12">LexA repressor</fullName>
        <ecNumber evidence="12">3.4.21.88</ecNumber>
    </recommendedName>
</protein>
<comment type="subunit">
    <text evidence="12">Homodimer.</text>
</comment>
<dbReference type="InterPro" id="IPR036390">
    <property type="entry name" value="WH_DNA-bd_sf"/>
</dbReference>
<evidence type="ECO:0000256" key="3">
    <source>
        <dbReference type="ARBA" id="ARBA00022705"/>
    </source>
</evidence>
<dbReference type="GO" id="GO:0006281">
    <property type="term" value="P:DNA repair"/>
    <property type="evidence" value="ECO:0007669"/>
    <property type="project" value="UniProtKB-UniRule"/>
</dbReference>
<comment type="caution">
    <text evidence="12">Lacks conserved residue(s) required for the propagation of feature annotation.</text>
</comment>
<keyword evidence="10 12" id="KW-0234">DNA repair</keyword>
<evidence type="ECO:0000313" key="16">
    <source>
        <dbReference type="EMBL" id="PIT68739.1"/>
    </source>
</evidence>
<keyword evidence="6 12" id="KW-0068">Autocatalytic cleavage</keyword>
<dbReference type="Gene3D" id="1.10.10.10">
    <property type="entry name" value="Winged helix-like DNA-binding domain superfamily/Winged helix DNA-binding domain"/>
    <property type="match status" value="1"/>
</dbReference>
<keyword evidence="9 12" id="KW-0804">Transcription</keyword>
<keyword evidence="8 12" id="KW-0238">DNA-binding</keyword>
<dbReference type="EMBL" id="NJGE01000013">
    <property type="protein sequence ID" value="PIT68739.1"/>
    <property type="molecule type" value="Genomic_DNA"/>
</dbReference>
<dbReference type="InterPro" id="IPR006199">
    <property type="entry name" value="LexA_DNA-bd_dom"/>
</dbReference>
<evidence type="ECO:0000259" key="14">
    <source>
        <dbReference type="Pfam" id="PF00717"/>
    </source>
</evidence>
<dbReference type="InterPro" id="IPR006197">
    <property type="entry name" value="Peptidase_S24_LexA"/>
</dbReference>
<dbReference type="AlphaFoldDB" id="A0A2M6URC4"/>
<dbReference type="PANTHER" id="PTHR33516">
    <property type="entry name" value="LEXA REPRESSOR"/>
    <property type="match status" value="1"/>
</dbReference>
<comment type="catalytic activity">
    <reaction evidence="12">
        <text>Hydrolysis of Ala-|-Gly bond in repressor LexA.</text>
        <dbReference type="EC" id="3.4.21.88"/>
    </reaction>
</comment>
<evidence type="ECO:0000256" key="8">
    <source>
        <dbReference type="ARBA" id="ARBA00023125"/>
    </source>
</evidence>
<comment type="function">
    <text evidence="12">Represses a number of genes involved in the response to DNA damage (SOS response), including recA and lexA. In the presence of single-stranded DNA, RecA interacts with LexA causing an autocatalytic cleavage which disrupts the DNA-binding part of LexA, leading to derepression of the SOS regulon and eventually DNA repair.</text>
</comment>
<dbReference type="GO" id="GO:0003677">
    <property type="term" value="F:DNA binding"/>
    <property type="evidence" value="ECO:0007669"/>
    <property type="project" value="UniProtKB-UniRule"/>
</dbReference>
<dbReference type="Pfam" id="PF01726">
    <property type="entry name" value="LexA_DNA_bind"/>
    <property type="match status" value="1"/>
</dbReference>
<evidence type="ECO:0000256" key="6">
    <source>
        <dbReference type="ARBA" id="ARBA00022813"/>
    </source>
</evidence>
<dbReference type="SUPFAM" id="SSF51306">
    <property type="entry name" value="LexA/Signal peptidase"/>
    <property type="match status" value="1"/>
</dbReference>
<keyword evidence="3 12" id="KW-0235">DNA replication</keyword>
<dbReference type="OrthoDB" id="9802364at2"/>
<reference evidence="16 17" key="1">
    <citation type="submission" date="2017-06" db="EMBL/GenBank/DDBJ databases">
        <title>Draft genome of Bartonella tribocorum strain L103, isolated from a rodent in Laos.</title>
        <authorList>
            <person name="Hadjadj L."/>
            <person name="Jiyipong T."/>
            <person name="Morand S."/>
            <person name="Diene S.M."/>
            <person name="Rolain J.-M."/>
        </authorList>
    </citation>
    <scope>NUCLEOTIDE SEQUENCE [LARGE SCALE GENOMIC DNA]</scope>
    <source>
        <strain evidence="16 17">L103</strain>
    </source>
</reference>
<dbReference type="GO" id="GO:0006260">
    <property type="term" value="P:DNA replication"/>
    <property type="evidence" value="ECO:0007669"/>
    <property type="project" value="UniProtKB-UniRule"/>
</dbReference>
<dbReference type="RefSeq" id="WP_100129165.1">
    <property type="nucleotide sequence ID" value="NZ_CADDYI010000015.1"/>
</dbReference>
<evidence type="ECO:0000256" key="7">
    <source>
        <dbReference type="ARBA" id="ARBA00023015"/>
    </source>
</evidence>
<feature type="active site" description="For autocatalytic cleavage activity" evidence="12">
    <location>
        <position position="196"/>
    </location>
</feature>
<dbReference type="Pfam" id="PF00717">
    <property type="entry name" value="Peptidase_S24"/>
    <property type="match status" value="1"/>
</dbReference>
<accession>A0A2M6URC4</accession>
<keyword evidence="5 12" id="KW-0378">Hydrolase</keyword>
<evidence type="ECO:0000313" key="17">
    <source>
        <dbReference type="Proteomes" id="UP000229839"/>
    </source>
</evidence>
<dbReference type="GO" id="GO:0009432">
    <property type="term" value="P:SOS response"/>
    <property type="evidence" value="ECO:0007669"/>
    <property type="project" value="UniProtKB-UniRule"/>
</dbReference>
<name>A0A2M6URC4_9HYPH</name>
<evidence type="ECO:0000256" key="9">
    <source>
        <dbReference type="ARBA" id="ARBA00023163"/>
    </source>
</evidence>
<evidence type="ECO:0000256" key="11">
    <source>
        <dbReference type="ARBA" id="ARBA00023236"/>
    </source>
</evidence>
<proteinExistence type="inferred from homology"/>
<keyword evidence="4 12" id="KW-0227">DNA damage</keyword>
<evidence type="ECO:0000256" key="12">
    <source>
        <dbReference type="HAMAP-Rule" id="MF_00015"/>
    </source>
</evidence>
<evidence type="ECO:0000256" key="4">
    <source>
        <dbReference type="ARBA" id="ARBA00022763"/>
    </source>
</evidence>
<evidence type="ECO:0000256" key="1">
    <source>
        <dbReference type="ARBA" id="ARBA00007484"/>
    </source>
</evidence>
<dbReference type="GO" id="GO:0004252">
    <property type="term" value="F:serine-type endopeptidase activity"/>
    <property type="evidence" value="ECO:0007669"/>
    <property type="project" value="UniProtKB-UniRule"/>
</dbReference>
<dbReference type="SUPFAM" id="SSF46785">
    <property type="entry name" value="Winged helix' DNA-binding domain"/>
    <property type="match status" value="1"/>
</dbReference>
<dbReference type="PRINTS" id="PR00726">
    <property type="entry name" value="LEXASERPTASE"/>
</dbReference>
<evidence type="ECO:0000256" key="13">
    <source>
        <dbReference type="RuleBase" id="RU003991"/>
    </source>
</evidence>
<dbReference type="InterPro" id="IPR015927">
    <property type="entry name" value="Peptidase_S24_S26A/B/C"/>
</dbReference>
<comment type="caution">
    <text evidence="16">The sequence shown here is derived from an EMBL/GenBank/DDBJ whole genome shotgun (WGS) entry which is preliminary data.</text>
</comment>
<sequence length="237" mass="26869">MLTCKQYELLLFIHSHIKEIGVPPSFEEMKNALELSSKSGIHKLMIALEQRGFIRRLPNRARAVEVIRLPEKITFNLSLARKISPSMIEKNKWEISENLTNLGNFEAKEKKNITIPIMGRISASVPASAIQQQTSTLSLPHDMVNTGEHYALEVKDNSMVEAGILDKDTIIVKRQNTAISGEIIVAFIDKKEATLKRYRRKGTSVALEAANPHYEVRTYKSERIEIQGKLTGLIRKY</sequence>
<gene>
    <name evidence="12" type="primary">lexA</name>
    <name evidence="16" type="ORF">CER18_06015</name>
</gene>
<keyword evidence="2 12" id="KW-0678">Repressor</keyword>
<keyword evidence="7 12" id="KW-0805">Transcription regulation</keyword>
<dbReference type="STRING" id="85701.BM1374166_01095"/>
<dbReference type="InterPro" id="IPR050077">
    <property type="entry name" value="LexA_repressor"/>
</dbReference>
<feature type="DNA-binding region" description="H-T-H motif" evidence="12">
    <location>
        <begin position="26"/>
        <end position="46"/>
    </location>
</feature>
<feature type="active site" description="For autocatalytic cleavage activity" evidence="12">
    <location>
        <position position="158"/>
    </location>
</feature>
<dbReference type="GO" id="GO:0006508">
    <property type="term" value="P:proteolysis"/>
    <property type="evidence" value="ECO:0007669"/>
    <property type="project" value="InterPro"/>
</dbReference>
<dbReference type="EC" id="3.4.21.88" evidence="12"/>
<feature type="domain" description="LexA repressor DNA-binding" evidence="15">
    <location>
        <begin position="2"/>
        <end position="63"/>
    </location>
</feature>
<evidence type="ECO:0000256" key="5">
    <source>
        <dbReference type="ARBA" id="ARBA00022801"/>
    </source>
</evidence>
<dbReference type="InterPro" id="IPR036286">
    <property type="entry name" value="LexA/Signal_pep-like_sf"/>
</dbReference>
<keyword evidence="11 12" id="KW-0742">SOS response</keyword>